<dbReference type="Pfam" id="PF22491">
    <property type="entry name" value="DUF6988"/>
    <property type="match status" value="1"/>
</dbReference>
<dbReference type="RefSeq" id="WP_161075503.1">
    <property type="nucleotide sequence ID" value="NZ_WWCU01000061.1"/>
</dbReference>
<keyword evidence="2" id="KW-1185">Reference proteome</keyword>
<evidence type="ECO:0000313" key="1">
    <source>
        <dbReference type="EMBL" id="MYN11232.1"/>
    </source>
</evidence>
<proteinExistence type="predicted"/>
<accession>A0A7X4KQG6</accession>
<sequence>MSLATAIEHTTKVSLWLHEQCNGAIWKYESDKQKACLALLQQTAELVDGIVILLNNRMAGPALALARPMFEGYVRSYWLSRVATEAEFQKMLRGKGPEFREIIAVIGDDEESGAAWILNNKSANWKSFNDLIHGGSEHIRRRLTETSIEPMYPEDELERLLAFASETAVRVGIEIFSVAKDHARMVAFCEGAKRLGMR</sequence>
<organism evidence="1 2">
    <name type="scientific">Pseudoduganella aquatica</name>
    <dbReference type="NCBI Taxonomy" id="2660641"/>
    <lineage>
        <taxon>Bacteria</taxon>
        <taxon>Pseudomonadati</taxon>
        <taxon>Pseudomonadota</taxon>
        <taxon>Betaproteobacteria</taxon>
        <taxon>Burkholderiales</taxon>
        <taxon>Oxalobacteraceae</taxon>
        <taxon>Telluria group</taxon>
        <taxon>Pseudoduganella</taxon>
    </lineage>
</organism>
<protein>
    <recommendedName>
        <fullName evidence="3">AbiV family abortive infection protein</fullName>
    </recommendedName>
</protein>
<dbReference type="AlphaFoldDB" id="A0A7X4KQG6"/>
<dbReference type="InterPro" id="IPR054257">
    <property type="entry name" value="DUF6988"/>
</dbReference>
<comment type="caution">
    <text evidence="1">The sequence shown here is derived from an EMBL/GenBank/DDBJ whole genome shotgun (WGS) entry which is preliminary data.</text>
</comment>
<reference evidence="1 2" key="1">
    <citation type="submission" date="2019-12" db="EMBL/GenBank/DDBJ databases">
        <title>Novel species isolated from a subtropical stream in China.</title>
        <authorList>
            <person name="Lu H."/>
        </authorList>
    </citation>
    <scope>NUCLEOTIDE SEQUENCE [LARGE SCALE GENOMIC DNA]</scope>
    <source>
        <strain evidence="1 2">FT127W</strain>
    </source>
</reference>
<evidence type="ECO:0000313" key="2">
    <source>
        <dbReference type="Proteomes" id="UP000450676"/>
    </source>
</evidence>
<evidence type="ECO:0008006" key="3">
    <source>
        <dbReference type="Google" id="ProtNLM"/>
    </source>
</evidence>
<dbReference type="EMBL" id="WWCU01000061">
    <property type="protein sequence ID" value="MYN11232.1"/>
    <property type="molecule type" value="Genomic_DNA"/>
</dbReference>
<name>A0A7X4KQG6_9BURK</name>
<dbReference type="Proteomes" id="UP000450676">
    <property type="component" value="Unassembled WGS sequence"/>
</dbReference>
<gene>
    <name evidence="1" type="ORF">GTP77_28360</name>
</gene>